<keyword evidence="2" id="KW-0934">Plastid</keyword>
<evidence type="ECO:0000313" key="6">
    <source>
        <dbReference type="EMBL" id="CAL4766694.1"/>
    </source>
</evidence>
<reference evidence="6 7" key="2">
    <citation type="submission" date="2024-05" db="EMBL/GenBank/DDBJ databases">
        <authorList>
            <person name="Chen Y."/>
            <person name="Shah S."/>
            <person name="Dougan E. K."/>
            <person name="Thang M."/>
            <person name="Chan C."/>
        </authorList>
    </citation>
    <scope>NUCLEOTIDE SEQUENCE [LARGE SCALE GENOMIC DNA]</scope>
</reference>
<keyword evidence="3" id="KW-0732">Signal</keyword>
<dbReference type="EMBL" id="CAMXCT030000480">
    <property type="protein sequence ID" value="CAL4766694.1"/>
    <property type="molecule type" value="Genomic_DNA"/>
</dbReference>
<evidence type="ECO:0000313" key="5">
    <source>
        <dbReference type="EMBL" id="CAI3979382.1"/>
    </source>
</evidence>
<gene>
    <name evidence="5" type="ORF">C1SCF055_LOCUS7334</name>
</gene>
<feature type="domain" description="Plastid lipid-associated protein/fibrillin conserved" evidence="4">
    <location>
        <begin position="144"/>
        <end position="291"/>
    </location>
</feature>
<dbReference type="AlphaFoldDB" id="A0A9P1BTK1"/>
<comment type="caution">
    <text evidence="5">The sequence shown here is derived from an EMBL/GenBank/DDBJ whole genome shotgun (WGS) entry which is preliminary data.</text>
</comment>
<accession>A0A9P1BTK1</accession>
<feature type="signal peptide" evidence="3">
    <location>
        <begin position="1"/>
        <end position="26"/>
    </location>
</feature>
<dbReference type="Pfam" id="PF04755">
    <property type="entry name" value="PAP_fibrillin"/>
    <property type="match status" value="1"/>
</dbReference>
<dbReference type="InterPro" id="IPR039633">
    <property type="entry name" value="PAP"/>
</dbReference>
<dbReference type="PANTHER" id="PTHR31906">
    <property type="entry name" value="PLASTID-LIPID-ASSOCIATED PROTEIN 4, CHLOROPLASTIC-RELATED"/>
    <property type="match status" value="1"/>
</dbReference>
<comment type="subcellular location">
    <subcellularLocation>
        <location evidence="1">Plastid</location>
    </subcellularLocation>
</comment>
<reference evidence="5" key="1">
    <citation type="submission" date="2022-10" db="EMBL/GenBank/DDBJ databases">
        <authorList>
            <person name="Chen Y."/>
            <person name="Dougan E. K."/>
            <person name="Chan C."/>
            <person name="Rhodes N."/>
            <person name="Thang M."/>
        </authorList>
    </citation>
    <scope>NUCLEOTIDE SEQUENCE</scope>
</reference>
<evidence type="ECO:0000259" key="4">
    <source>
        <dbReference type="Pfam" id="PF04755"/>
    </source>
</evidence>
<evidence type="ECO:0000256" key="3">
    <source>
        <dbReference type="SAM" id="SignalP"/>
    </source>
</evidence>
<dbReference type="EMBL" id="CAMXCT020000480">
    <property type="protein sequence ID" value="CAL1132757.1"/>
    <property type="molecule type" value="Genomic_DNA"/>
</dbReference>
<dbReference type="Proteomes" id="UP001152797">
    <property type="component" value="Unassembled WGS sequence"/>
</dbReference>
<dbReference type="OrthoDB" id="201398at2759"/>
<evidence type="ECO:0000256" key="2">
    <source>
        <dbReference type="ARBA" id="ARBA00022640"/>
    </source>
</evidence>
<sequence length="302" mass="33030">MAASFRSRRSVHRALAMVILMFGALAATLSFAGPESAGFGRSPSRSGKKERCEPSVRSFAAKAELLEAIHTFQEELNRTSNLSIDFGVKGGELDEKDRAPSNLAASGAFARASVRLGQAADEVLQKVERLKGGCPEPLKGFGTPQGAECPLHGSWRLRFTTAADATFTRNSTRGTAKVSNVVDAVSGSVTNCIDFDHPDAAECLRVRLSAETESKTRLGLAFRYVKVRLTKFFGFSLGQRRLTLTLPVPGPFLTRIITFFTRKTPPKPFFEIIYLDDDLRVHKTGQGNVFVQEKMSVPPPYL</sequence>
<evidence type="ECO:0000313" key="7">
    <source>
        <dbReference type="Proteomes" id="UP001152797"/>
    </source>
</evidence>
<feature type="chain" id="PRO_5043269804" evidence="3">
    <location>
        <begin position="27"/>
        <end position="302"/>
    </location>
</feature>
<proteinExistence type="predicted"/>
<protein>
    <submittedName>
        <fullName evidence="6">Nuclear cap-binding protein subunit 2-A</fullName>
    </submittedName>
</protein>
<dbReference type="EMBL" id="CAMXCT010000480">
    <property type="protein sequence ID" value="CAI3979382.1"/>
    <property type="molecule type" value="Genomic_DNA"/>
</dbReference>
<dbReference type="InterPro" id="IPR006843">
    <property type="entry name" value="PAP/fibrillin_dom"/>
</dbReference>
<evidence type="ECO:0000256" key="1">
    <source>
        <dbReference type="ARBA" id="ARBA00004474"/>
    </source>
</evidence>
<name>A0A9P1BTK1_9DINO</name>
<keyword evidence="7" id="KW-1185">Reference proteome</keyword>
<organism evidence="5">
    <name type="scientific">Cladocopium goreaui</name>
    <dbReference type="NCBI Taxonomy" id="2562237"/>
    <lineage>
        <taxon>Eukaryota</taxon>
        <taxon>Sar</taxon>
        <taxon>Alveolata</taxon>
        <taxon>Dinophyceae</taxon>
        <taxon>Suessiales</taxon>
        <taxon>Symbiodiniaceae</taxon>
        <taxon>Cladocopium</taxon>
    </lineage>
</organism>
<dbReference type="GO" id="GO:0009536">
    <property type="term" value="C:plastid"/>
    <property type="evidence" value="ECO:0007669"/>
    <property type="project" value="UniProtKB-SubCell"/>
</dbReference>